<dbReference type="SUPFAM" id="SSF53323">
    <property type="entry name" value="Pyruvate-ferredoxin oxidoreductase, PFOR, domain III"/>
    <property type="match status" value="1"/>
</dbReference>
<evidence type="ECO:0000313" key="3">
    <source>
        <dbReference type="EMBL" id="UYP48460.1"/>
    </source>
</evidence>
<evidence type="ECO:0000256" key="1">
    <source>
        <dbReference type="ARBA" id="ARBA00023002"/>
    </source>
</evidence>
<dbReference type="PANTHER" id="PTHR43854">
    <property type="entry name" value="INDOLEPYRUVATE OXIDOREDUCTASE SUBUNIT IORB"/>
    <property type="match status" value="1"/>
</dbReference>
<name>A0ABY6HY46_9ARCH</name>
<proteinExistence type="predicted"/>
<protein>
    <recommendedName>
        <fullName evidence="2">Pyruvate/ketoisovalerate oxidoreductase catalytic domain-containing protein</fullName>
    </recommendedName>
</protein>
<keyword evidence="4" id="KW-1185">Reference proteome</keyword>
<reference evidence="3" key="1">
    <citation type="submission" date="2022-09" db="EMBL/GenBank/DDBJ databases">
        <title>Actin cytoskeleton and complex cell architecture in an #Asgard archaeon.</title>
        <authorList>
            <person name="Ponce Toledo R.I."/>
            <person name="Schleper C."/>
            <person name="Rodrigues Oliveira T."/>
            <person name="Wollweber F."/>
            <person name="Xu J."/>
            <person name="Rittmann S."/>
            <person name="Klingl A."/>
            <person name="Pilhofer M."/>
        </authorList>
    </citation>
    <scope>NUCLEOTIDE SEQUENCE</scope>
    <source>
        <strain evidence="3">B-35</strain>
    </source>
</reference>
<accession>A0ABY6HY46</accession>
<sequence>MNKFSFNIMIVGVGGQGVMTLGKFFREMALKSSQIHGLVSMESRGVSQREGSVFCLVRYNLDPSKTIPFLSPSPPIQEIDLMVALEPLELLRNLQYLRPNGITLVNNHELIPKSSLSQDIKSYPDINERLNQFKQDFPDHLIIEKDFTNMAIQENKPAIYANYLILAHKPSLFTQILPVTNFSELLQDFFNHV</sequence>
<dbReference type="InterPro" id="IPR052198">
    <property type="entry name" value="IorB_Oxidoreductase"/>
</dbReference>
<dbReference type="InterPro" id="IPR019752">
    <property type="entry name" value="Pyrv/ketoisovalerate_OxRed_cat"/>
</dbReference>
<keyword evidence="1" id="KW-0560">Oxidoreductase</keyword>
<dbReference type="Pfam" id="PF01558">
    <property type="entry name" value="POR"/>
    <property type="match status" value="1"/>
</dbReference>
<organism evidence="3 4">
    <name type="scientific">Candidatus Lokiarchaeum ossiferum</name>
    <dbReference type="NCBI Taxonomy" id="2951803"/>
    <lineage>
        <taxon>Archaea</taxon>
        <taxon>Promethearchaeati</taxon>
        <taxon>Promethearchaeota</taxon>
        <taxon>Promethearchaeia</taxon>
        <taxon>Promethearchaeales</taxon>
        <taxon>Promethearchaeaceae</taxon>
        <taxon>Candidatus Lokiarchaeum</taxon>
    </lineage>
</organism>
<dbReference type="Proteomes" id="UP001208689">
    <property type="component" value="Chromosome"/>
</dbReference>
<gene>
    <name evidence="3" type="ORF">NEF87_004745</name>
</gene>
<evidence type="ECO:0000259" key="2">
    <source>
        <dbReference type="Pfam" id="PF01558"/>
    </source>
</evidence>
<dbReference type="Gene3D" id="3.40.920.10">
    <property type="entry name" value="Pyruvate-ferredoxin oxidoreductase, PFOR, domain III"/>
    <property type="match status" value="1"/>
</dbReference>
<evidence type="ECO:0000313" key="4">
    <source>
        <dbReference type="Proteomes" id="UP001208689"/>
    </source>
</evidence>
<dbReference type="PANTHER" id="PTHR43854:SF1">
    <property type="entry name" value="INDOLEPYRUVATE OXIDOREDUCTASE SUBUNIT IORB"/>
    <property type="match status" value="1"/>
</dbReference>
<dbReference type="InterPro" id="IPR002869">
    <property type="entry name" value="Pyrv_flavodox_OxRed_cen"/>
</dbReference>
<dbReference type="EMBL" id="CP104013">
    <property type="protein sequence ID" value="UYP48460.1"/>
    <property type="molecule type" value="Genomic_DNA"/>
</dbReference>
<feature type="domain" description="Pyruvate/ketoisovalerate oxidoreductase catalytic" evidence="2">
    <location>
        <begin position="14"/>
        <end position="169"/>
    </location>
</feature>